<protein>
    <submittedName>
        <fullName evidence="1">Type II toxin-antitoxin system HigB family toxin</fullName>
    </submittedName>
</protein>
<gene>
    <name evidence="1" type="ORF">DCF17_15410</name>
</gene>
<dbReference type="Pfam" id="PF09907">
    <property type="entry name" value="HigB_toxin"/>
    <property type="match status" value="1"/>
</dbReference>
<name>A0A2W4W773_9CYAN</name>
<dbReference type="AlphaFoldDB" id="A0A2W4W773"/>
<evidence type="ECO:0000313" key="2">
    <source>
        <dbReference type="Proteomes" id="UP000249081"/>
    </source>
</evidence>
<sequence length="95" mass="11359">MRLIKKTNVIQDAQAYPADIQKRVLAWCKVVKQAEWASLDDIRKTYDRSVDQVGKFLVFNIKSYRLIVICNFKAQIIYYRFLLTHQEYDKGKWRG</sequence>
<dbReference type="GO" id="GO:0004519">
    <property type="term" value="F:endonuclease activity"/>
    <property type="evidence" value="ECO:0007669"/>
    <property type="project" value="InterPro"/>
</dbReference>
<dbReference type="InterPro" id="IPR018669">
    <property type="entry name" value="Toxin_HigB"/>
</dbReference>
<dbReference type="GO" id="GO:0110001">
    <property type="term" value="C:toxin-antitoxin complex"/>
    <property type="evidence" value="ECO:0007669"/>
    <property type="project" value="InterPro"/>
</dbReference>
<comment type="caution">
    <text evidence="1">The sequence shown here is derived from an EMBL/GenBank/DDBJ whole genome shotgun (WGS) entry which is preliminary data.</text>
</comment>
<dbReference type="GO" id="GO:0003723">
    <property type="term" value="F:RNA binding"/>
    <property type="evidence" value="ECO:0007669"/>
    <property type="project" value="InterPro"/>
</dbReference>
<proteinExistence type="predicted"/>
<dbReference type="Proteomes" id="UP000249081">
    <property type="component" value="Unassembled WGS sequence"/>
</dbReference>
<dbReference type="EMBL" id="QBMN01000114">
    <property type="protein sequence ID" value="PZO37829.1"/>
    <property type="molecule type" value="Genomic_DNA"/>
</dbReference>
<organism evidence="1 2">
    <name type="scientific">Shackletoniella antarctica</name>
    <dbReference type="NCBI Taxonomy" id="268115"/>
    <lineage>
        <taxon>Bacteria</taxon>
        <taxon>Bacillati</taxon>
        <taxon>Cyanobacteriota</taxon>
        <taxon>Cyanophyceae</taxon>
        <taxon>Oculatellales</taxon>
        <taxon>Oculatellaceae</taxon>
        <taxon>Shackletoniella</taxon>
    </lineage>
</organism>
<evidence type="ECO:0000313" key="1">
    <source>
        <dbReference type="EMBL" id="PZO37829.1"/>
    </source>
</evidence>
<reference evidence="1 2" key="2">
    <citation type="submission" date="2018-06" db="EMBL/GenBank/DDBJ databases">
        <title>Metagenomic assembly of (sub)arctic Cyanobacteria and their associated microbiome from non-axenic cultures.</title>
        <authorList>
            <person name="Baurain D."/>
        </authorList>
    </citation>
    <scope>NUCLEOTIDE SEQUENCE [LARGE SCALE GENOMIC DNA]</scope>
    <source>
        <strain evidence="1">ULC041bin1</strain>
    </source>
</reference>
<reference evidence="2" key="1">
    <citation type="submission" date="2018-04" db="EMBL/GenBank/DDBJ databases">
        <authorList>
            <person name="Cornet L."/>
        </authorList>
    </citation>
    <scope>NUCLEOTIDE SEQUENCE [LARGE SCALE GENOMIC DNA]</scope>
</reference>
<accession>A0A2W4W773</accession>